<keyword evidence="3" id="KW-1185">Reference proteome</keyword>
<dbReference type="RefSeq" id="XP_025350350.1">
    <property type="nucleotide sequence ID" value="XM_025489089.1"/>
</dbReference>
<feature type="region of interest" description="Disordered" evidence="1">
    <location>
        <begin position="267"/>
        <end position="309"/>
    </location>
</feature>
<evidence type="ECO:0000313" key="2">
    <source>
        <dbReference type="EMBL" id="PWN23190.1"/>
    </source>
</evidence>
<feature type="compositionally biased region" description="Basic and acidic residues" evidence="1">
    <location>
        <begin position="82"/>
        <end position="96"/>
    </location>
</feature>
<feature type="region of interest" description="Disordered" evidence="1">
    <location>
        <begin position="29"/>
        <end position="50"/>
    </location>
</feature>
<reference evidence="2 3" key="1">
    <citation type="journal article" date="2018" name="Mol. Biol. Evol.">
        <title>Broad Genomic Sampling Reveals a Smut Pathogenic Ancestry of the Fungal Clade Ustilaginomycotina.</title>
        <authorList>
            <person name="Kijpornyongpan T."/>
            <person name="Mondo S.J."/>
            <person name="Barry K."/>
            <person name="Sandor L."/>
            <person name="Lee J."/>
            <person name="Lipzen A."/>
            <person name="Pangilinan J."/>
            <person name="LaButti K."/>
            <person name="Hainaut M."/>
            <person name="Henrissat B."/>
            <person name="Grigoriev I.V."/>
            <person name="Spatafora J.W."/>
            <person name="Aime M.C."/>
        </authorList>
    </citation>
    <scope>NUCLEOTIDE SEQUENCE [LARGE SCALE GENOMIC DNA]</scope>
    <source>
        <strain evidence="2 3">MCA 4718</strain>
    </source>
</reference>
<accession>A0A316UD94</accession>
<dbReference type="GeneID" id="37010823"/>
<protein>
    <submittedName>
        <fullName evidence="2">Uncharacterized protein</fullName>
    </submittedName>
</protein>
<feature type="region of interest" description="Disordered" evidence="1">
    <location>
        <begin position="329"/>
        <end position="384"/>
    </location>
</feature>
<evidence type="ECO:0000313" key="3">
    <source>
        <dbReference type="Proteomes" id="UP000245942"/>
    </source>
</evidence>
<dbReference type="Proteomes" id="UP000245942">
    <property type="component" value="Unassembled WGS sequence"/>
</dbReference>
<sequence>MKERGSSRSFSRQLQAALLSSQSDNYLHQLGVGSSNGVDNSRSEQPIAFSSKIPATIEIQQVKRTTQDLSIEQLLAPSEPSKLNKQEAKSYGKEEPGSVQNAVIPSDDKGDAAEAAAKKYLVKAAKAERDARFRAGAAQYQEILRKGPPKPKPGLLEKIAIIKAEKAARDTEMKDGKDLAIDSVEPDLDYRQRAQGKPSVWSTSLQDLRTADELCPDTDTKKGRVGVKLSRGRIARAVLFADSAAVQNQRLDRQGAAYFDVVVPMSKKRSPIESKQQNKAASNGSLSAADRSGQSLGSEEPIMAPPPRRSFMERRMARGWAYQQMQQDVVMSPSTPQPEPQPDPKAKAMSTIDSIPQESAPRSSGTVPTESSDKQTGYADAMGGHQVPTKAVAVPVQSDGEAQASPATTIAKEARDASTEGLLEAYRLETPVYLYLAGKCQCSGAADAALACIGESCGALRLLPCKVPDCVEAVGVGWTTIVDLEMLVRPQPTIRFYLRTDTSLEKEPWWWLPVSPDSRGWKLSRKAPPTTHQPSPHKPSGLLSALICSSCHATVLRQHWRGWTCSHCGLSVAARALSSDIDVDWGKMPILTEGPRMDNGRVLCIPPISRTDIKVWDDGIKVVDYNLPAVRSLSAGMSLRNASTGEAVEQRAANGSTSDVKLHHFLSCGDWRRTCDKLLQRLLDPDMPYERILGPNGRLSHYFSTTFFLTAHSTSHHVPFLPSPILNVQEHSTAADTLLDAVDEVESLLSRMNIELRDDGDSKGDGTGRAVTGLEGASPLMPFSTLTATVADVKDKLELLTLVAPPPNAGGEEPGTGNRQIAYLHLGSPAAMLISTTRRDPLASASAGASGRNRRTFQLLFSCMVAHGDVVLIRCGEGSENKVSVRAMSDDTRRKRAQRWN</sequence>
<dbReference type="AlphaFoldDB" id="A0A316UD94"/>
<dbReference type="EMBL" id="KZ819322">
    <property type="protein sequence ID" value="PWN23190.1"/>
    <property type="molecule type" value="Genomic_DNA"/>
</dbReference>
<gene>
    <name evidence="2" type="ORF">BCV69DRAFT_111654</name>
</gene>
<organism evidence="2 3">
    <name type="scientific">Pseudomicrostroma glucosiphilum</name>
    <dbReference type="NCBI Taxonomy" id="1684307"/>
    <lineage>
        <taxon>Eukaryota</taxon>
        <taxon>Fungi</taxon>
        <taxon>Dikarya</taxon>
        <taxon>Basidiomycota</taxon>
        <taxon>Ustilaginomycotina</taxon>
        <taxon>Exobasidiomycetes</taxon>
        <taxon>Microstromatales</taxon>
        <taxon>Microstromatales incertae sedis</taxon>
        <taxon>Pseudomicrostroma</taxon>
    </lineage>
</organism>
<evidence type="ECO:0000256" key="1">
    <source>
        <dbReference type="SAM" id="MobiDB-lite"/>
    </source>
</evidence>
<feature type="compositionally biased region" description="Polar residues" evidence="1">
    <location>
        <begin position="273"/>
        <end position="297"/>
    </location>
</feature>
<feature type="compositionally biased region" description="Polar residues" evidence="1">
    <location>
        <begin position="29"/>
        <end position="44"/>
    </location>
</feature>
<feature type="region of interest" description="Disordered" evidence="1">
    <location>
        <begin position="74"/>
        <end position="106"/>
    </location>
</feature>
<name>A0A316UD94_9BASI</name>
<feature type="compositionally biased region" description="Polar residues" evidence="1">
    <location>
        <begin position="351"/>
        <end position="370"/>
    </location>
</feature>
<proteinExistence type="predicted"/>